<protein>
    <submittedName>
        <fullName evidence="2">Leucine-rich repeat protein</fullName>
    </submittedName>
</protein>
<dbReference type="EMBL" id="MK500465">
    <property type="protein sequence ID" value="QBK90125.1"/>
    <property type="molecule type" value="Genomic_DNA"/>
</dbReference>
<evidence type="ECO:0000313" key="2">
    <source>
        <dbReference type="EMBL" id="QBK90125.1"/>
    </source>
</evidence>
<dbReference type="PROSITE" id="PS50181">
    <property type="entry name" value="FBOX"/>
    <property type="match status" value="1"/>
</dbReference>
<dbReference type="Pfam" id="PF13516">
    <property type="entry name" value="LRR_6"/>
    <property type="match status" value="1"/>
</dbReference>
<proteinExistence type="predicted"/>
<feature type="domain" description="F-box" evidence="1">
    <location>
        <begin position="1"/>
        <end position="48"/>
    </location>
</feature>
<dbReference type="InterPro" id="IPR032675">
    <property type="entry name" value="LRR_dom_sf"/>
</dbReference>
<name>A0A481Z3M0_9VIRU</name>
<reference evidence="2" key="1">
    <citation type="journal article" date="2019" name="MBio">
        <title>Virus Genomes from Deep Sea Sediments Expand the Ocean Megavirome and Support Independent Origins of Viral Gigantism.</title>
        <authorList>
            <person name="Backstrom D."/>
            <person name="Yutin N."/>
            <person name="Jorgensen S.L."/>
            <person name="Dharamshi J."/>
            <person name="Homa F."/>
            <person name="Zaremba-Niedwiedzka K."/>
            <person name="Spang A."/>
            <person name="Wolf Y.I."/>
            <person name="Koonin E.V."/>
            <person name="Ettema T.J."/>
        </authorList>
    </citation>
    <scope>NUCLEOTIDE SEQUENCE</scope>
</reference>
<accession>A0A481Z3M0</accession>
<sequence length="139" mass="16154">MNQLPNEIWMDIILKLDIHSMLNINIISSKFHTLIKKYEIPDNSRSHTIKLKNTDDINNRLEILITEYKFKKYNLSYCYNITDESVKLLDGLHTLILINNPQITDESVKLLGKLHTLNLSYCEKITDESVKLLGGLHTL</sequence>
<dbReference type="InterPro" id="IPR001810">
    <property type="entry name" value="F-box_dom"/>
</dbReference>
<dbReference type="InterPro" id="IPR001611">
    <property type="entry name" value="Leu-rich_rpt"/>
</dbReference>
<dbReference type="SUPFAM" id="SSF52047">
    <property type="entry name" value="RNI-like"/>
    <property type="match status" value="1"/>
</dbReference>
<evidence type="ECO:0000259" key="1">
    <source>
        <dbReference type="PROSITE" id="PS50181"/>
    </source>
</evidence>
<gene>
    <name evidence="2" type="ORF">LCPAC102_00350</name>
</gene>
<dbReference type="Gene3D" id="3.80.10.10">
    <property type="entry name" value="Ribonuclease Inhibitor"/>
    <property type="match status" value="1"/>
</dbReference>
<organism evidence="2">
    <name type="scientific">Pithovirus LCPAC102</name>
    <dbReference type="NCBI Taxonomy" id="2506587"/>
    <lineage>
        <taxon>Viruses</taxon>
        <taxon>Pithoviruses</taxon>
    </lineage>
</organism>